<feature type="compositionally biased region" description="Basic and acidic residues" evidence="12">
    <location>
        <begin position="64"/>
        <end position="90"/>
    </location>
</feature>
<feature type="compositionally biased region" description="Basic residues" evidence="12">
    <location>
        <begin position="678"/>
        <end position="690"/>
    </location>
</feature>
<feature type="compositionally biased region" description="Basic and acidic residues" evidence="12">
    <location>
        <begin position="691"/>
        <end position="740"/>
    </location>
</feature>
<dbReference type="InterPro" id="IPR018314">
    <property type="entry name" value="RsmB/NOL1/NOP2-like_CS"/>
</dbReference>
<dbReference type="GO" id="GO:0009383">
    <property type="term" value="F:rRNA (cytosine-C5-)-methyltransferase activity"/>
    <property type="evidence" value="ECO:0007669"/>
    <property type="project" value="TreeGrafter"/>
</dbReference>
<dbReference type="NCBIfam" id="TIGR00446">
    <property type="entry name" value="nop2p"/>
    <property type="match status" value="1"/>
</dbReference>
<keyword evidence="4 10" id="KW-0489">Methyltransferase</keyword>
<feature type="binding site" evidence="10">
    <location>
        <position position="453"/>
    </location>
    <ligand>
        <name>S-adenosyl-L-methionine</name>
        <dbReference type="ChEBI" id="CHEBI:59789"/>
    </ligand>
</feature>
<feature type="compositionally biased region" description="Basic and acidic residues" evidence="12">
    <location>
        <begin position="749"/>
        <end position="798"/>
    </location>
</feature>
<evidence type="ECO:0000313" key="15">
    <source>
        <dbReference type="Proteomes" id="UP000275078"/>
    </source>
</evidence>
<dbReference type="InterPro" id="IPR023273">
    <property type="entry name" value="RCMT_NOP2"/>
</dbReference>
<dbReference type="InterPro" id="IPR029063">
    <property type="entry name" value="SAM-dependent_MTases_sf"/>
</dbReference>
<feature type="compositionally biased region" description="Acidic residues" evidence="12">
    <location>
        <begin position="131"/>
        <end position="154"/>
    </location>
</feature>
<accession>A0A3N4I528</accession>
<feature type="compositionally biased region" description="Acidic residues" evidence="12">
    <location>
        <begin position="170"/>
        <end position="194"/>
    </location>
</feature>
<feature type="region of interest" description="Disordered" evidence="12">
    <location>
        <begin position="1"/>
        <end position="206"/>
    </location>
</feature>
<dbReference type="GO" id="GO:0005730">
    <property type="term" value="C:nucleolus"/>
    <property type="evidence" value="ECO:0007669"/>
    <property type="project" value="UniProtKB-SubCell"/>
</dbReference>
<dbReference type="GO" id="GO:0000470">
    <property type="term" value="P:maturation of LSU-rRNA"/>
    <property type="evidence" value="ECO:0007669"/>
    <property type="project" value="TreeGrafter"/>
</dbReference>
<keyword evidence="7 10" id="KW-0694">RNA-binding</keyword>
<name>A0A3N4I528_ASCIM</name>
<evidence type="ECO:0000256" key="4">
    <source>
        <dbReference type="ARBA" id="ARBA00022603"/>
    </source>
</evidence>
<evidence type="ECO:0000256" key="5">
    <source>
        <dbReference type="ARBA" id="ARBA00022679"/>
    </source>
</evidence>
<evidence type="ECO:0000256" key="10">
    <source>
        <dbReference type="PROSITE-ProRule" id="PRU01023"/>
    </source>
</evidence>
<keyword evidence="3" id="KW-0690">Ribosome biogenesis</keyword>
<dbReference type="GO" id="GO:0070475">
    <property type="term" value="P:rRNA base methylation"/>
    <property type="evidence" value="ECO:0007669"/>
    <property type="project" value="TreeGrafter"/>
</dbReference>
<keyword evidence="15" id="KW-1185">Reference proteome</keyword>
<feature type="compositionally biased region" description="Basic and acidic residues" evidence="12">
    <location>
        <begin position="25"/>
        <end position="39"/>
    </location>
</feature>
<protein>
    <recommendedName>
        <fullName evidence="9">Nucleolar protein 2</fullName>
    </recommendedName>
</protein>
<organism evidence="14 15">
    <name type="scientific">Ascobolus immersus RN42</name>
    <dbReference type="NCBI Taxonomy" id="1160509"/>
    <lineage>
        <taxon>Eukaryota</taxon>
        <taxon>Fungi</taxon>
        <taxon>Dikarya</taxon>
        <taxon>Ascomycota</taxon>
        <taxon>Pezizomycotina</taxon>
        <taxon>Pezizomycetes</taxon>
        <taxon>Pezizales</taxon>
        <taxon>Ascobolaceae</taxon>
        <taxon>Ascobolus</taxon>
    </lineage>
</organism>
<dbReference type="Pfam" id="PF01189">
    <property type="entry name" value="Methyltr_RsmB-F"/>
    <property type="match status" value="1"/>
</dbReference>
<feature type="binding site" evidence="10">
    <location>
        <position position="480"/>
    </location>
    <ligand>
        <name>S-adenosyl-L-methionine</name>
        <dbReference type="ChEBI" id="CHEBI:59789"/>
    </ligand>
</feature>
<evidence type="ECO:0000256" key="7">
    <source>
        <dbReference type="ARBA" id="ARBA00022884"/>
    </source>
</evidence>
<keyword evidence="5 10" id="KW-0808">Transferase</keyword>
<evidence type="ECO:0000256" key="1">
    <source>
        <dbReference type="ARBA" id="ARBA00004604"/>
    </source>
</evidence>
<comment type="subcellular location">
    <subcellularLocation>
        <location evidence="1">Nucleus</location>
        <location evidence="1">Nucleolus</location>
    </subcellularLocation>
</comment>
<reference evidence="14 15" key="1">
    <citation type="journal article" date="2018" name="Nat. Ecol. Evol.">
        <title>Pezizomycetes genomes reveal the molecular basis of ectomycorrhizal truffle lifestyle.</title>
        <authorList>
            <person name="Murat C."/>
            <person name="Payen T."/>
            <person name="Noel B."/>
            <person name="Kuo A."/>
            <person name="Morin E."/>
            <person name="Chen J."/>
            <person name="Kohler A."/>
            <person name="Krizsan K."/>
            <person name="Balestrini R."/>
            <person name="Da Silva C."/>
            <person name="Montanini B."/>
            <person name="Hainaut M."/>
            <person name="Levati E."/>
            <person name="Barry K.W."/>
            <person name="Belfiori B."/>
            <person name="Cichocki N."/>
            <person name="Clum A."/>
            <person name="Dockter R.B."/>
            <person name="Fauchery L."/>
            <person name="Guy J."/>
            <person name="Iotti M."/>
            <person name="Le Tacon F."/>
            <person name="Lindquist E.A."/>
            <person name="Lipzen A."/>
            <person name="Malagnac F."/>
            <person name="Mello A."/>
            <person name="Molinier V."/>
            <person name="Miyauchi S."/>
            <person name="Poulain J."/>
            <person name="Riccioni C."/>
            <person name="Rubini A."/>
            <person name="Sitrit Y."/>
            <person name="Splivallo R."/>
            <person name="Traeger S."/>
            <person name="Wang M."/>
            <person name="Zifcakova L."/>
            <person name="Wipf D."/>
            <person name="Zambonelli A."/>
            <person name="Paolocci F."/>
            <person name="Nowrousian M."/>
            <person name="Ottonello S."/>
            <person name="Baldrian P."/>
            <person name="Spatafora J.W."/>
            <person name="Henrissat B."/>
            <person name="Nagy L.G."/>
            <person name="Aury J.M."/>
            <person name="Wincker P."/>
            <person name="Grigoriev I.V."/>
            <person name="Bonfante P."/>
            <person name="Martin F.M."/>
        </authorList>
    </citation>
    <scope>NUCLEOTIDE SEQUENCE [LARGE SCALE GENOMIC DNA]</scope>
    <source>
        <strain evidence="14 15">RN42</strain>
    </source>
</reference>
<proteinExistence type="inferred from homology"/>
<evidence type="ECO:0000313" key="14">
    <source>
        <dbReference type="EMBL" id="RPA81193.1"/>
    </source>
</evidence>
<dbReference type="PROSITE" id="PS01153">
    <property type="entry name" value="NOL1_NOP2_SUN"/>
    <property type="match status" value="1"/>
</dbReference>
<dbReference type="AlphaFoldDB" id="A0A3N4I528"/>
<evidence type="ECO:0000256" key="3">
    <source>
        <dbReference type="ARBA" id="ARBA00022517"/>
    </source>
</evidence>
<keyword evidence="6 10" id="KW-0949">S-adenosyl-L-methionine</keyword>
<dbReference type="GO" id="GO:0003723">
    <property type="term" value="F:RNA binding"/>
    <property type="evidence" value="ECO:0007669"/>
    <property type="project" value="UniProtKB-UniRule"/>
</dbReference>
<feature type="region of interest" description="Disordered" evidence="12">
    <location>
        <begin position="677"/>
        <end position="839"/>
    </location>
</feature>
<feature type="domain" description="SAM-dependent MTase RsmB/NOP-type" evidence="13">
    <location>
        <begin position="337"/>
        <end position="625"/>
    </location>
</feature>
<dbReference type="InterPro" id="IPR011023">
    <property type="entry name" value="Nop2p"/>
</dbReference>
<evidence type="ECO:0000256" key="8">
    <source>
        <dbReference type="ARBA" id="ARBA00023242"/>
    </source>
</evidence>
<evidence type="ECO:0000256" key="6">
    <source>
        <dbReference type="ARBA" id="ARBA00022691"/>
    </source>
</evidence>
<feature type="compositionally biased region" description="Basic and acidic residues" evidence="12">
    <location>
        <begin position="630"/>
        <end position="643"/>
    </location>
</feature>
<dbReference type="EMBL" id="ML119681">
    <property type="protein sequence ID" value="RPA81193.1"/>
    <property type="molecule type" value="Genomic_DNA"/>
</dbReference>
<dbReference type="OrthoDB" id="427002at2759"/>
<dbReference type="Gene3D" id="3.40.50.150">
    <property type="entry name" value="Vaccinia Virus protein VP39"/>
    <property type="match status" value="1"/>
</dbReference>
<keyword evidence="8" id="KW-0539">Nucleus</keyword>
<dbReference type="InterPro" id="IPR023267">
    <property type="entry name" value="RCMT"/>
</dbReference>
<dbReference type="PANTHER" id="PTHR22807">
    <property type="entry name" value="NOP2 YEAST -RELATED NOL1/NOP2/FMU SUN DOMAIN-CONTAINING"/>
    <property type="match status" value="1"/>
</dbReference>
<evidence type="ECO:0000256" key="9">
    <source>
        <dbReference type="ARBA" id="ARBA00082314"/>
    </source>
</evidence>
<evidence type="ECO:0000256" key="12">
    <source>
        <dbReference type="SAM" id="MobiDB-lite"/>
    </source>
</evidence>
<dbReference type="PRINTS" id="PR02008">
    <property type="entry name" value="RCMTFAMILY"/>
</dbReference>
<dbReference type="PROSITE" id="PS51686">
    <property type="entry name" value="SAM_MT_RSMB_NOP"/>
    <property type="match status" value="1"/>
</dbReference>
<feature type="binding site" evidence="10">
    <location>
        <position position="497"/>
    </location>
    <ligand>
        <name>S-adenosyl-L-methionine</name>
        <dbReference type="ChEBI" id="CHEBI:59789"/>
    </ligand>
</feature>
<dbReference type="InterPro" id="IPR049560">
    <property type="entry name" value="MeTrfase_RsmB-F_NOP2_cat"/>
</dbReference>
<dbReference type="InterPro" id="IPR001678">
    <property type="entry name" value="MeTrfase_RsmB-F_NOP2_dom"/>
</dbReference>
<dbReference type="FunFam" id="3.30.70.1170:FF:000001">
    <property type="entry name" value="Ribosomal RNA methyltransferase Nop2"/>
    <property type="match status" value="1"/>
</dbReference>
<feature type="binding site" evidence="10">
    <location>
        <begin position="429"/>
        <end position="435"/>
    </location>
    <ligand>
        <name>S-adenosyl-L-methionine</name>
        <dbReference type="ChEBI" id="CHEBI:59789"/>
    </ligand>
</feature>
<sequence length="839" mass="93863">MGKGRSKYKQAPPRPLSEAKFQSQLEKKKKEVAEEVDTRGKKRKTEDEDDSTTDRKKRQQPSKPEPRVKHGKLARAEADRKEGIRSHSRVEGMQIQPSAKKDNRKKPSEKKKAAKKEVEFVKAKKQLLGDSDSDEEMIDDEFDLEGSDVESEADEAPKANGKKPTLKEDFMEEMDDEEGGSDEVENDSVYDSDEEARPIFSDDDDSDAEELLTAANIVGLTRKLDEERAAEAAELEAELKEQEAMQTNIDEDKVRVLGAADDDEDVDMGAPDIAMLRTRITDTIRVLEDFSKLGEPGRSRAEYTQQMLKDIVDYYGYSEFLAEKLFHLFTPSEAFAFFEANEKERPLVIRTNTLRTTRRELAQALINRGVTLEPVGKWSKVGLQIFESQVPLGATPEYLAGKYILQAASSFLPVMALAPQENERILDMASAPGGKTTYISALMKNTGCVFANDANKARTKGLIGNIHRLGVKNTIVCNYDAREFPKVIGGFDRVLLDAPCSGTGVISKDASVKTNKTEKDFIMLPHLQKQLLLAAIDSVDHTSKTGGYIVYSTCSVTVDENEDVVEYALRKRPNVKLVDTGLTFGKEGFLKYRGKHFNAKMNLTRRYYPHAFNVDGFFVAKFKKVGPTPVEKKEDVDTPRAEGDEPMINEDGDIVDVEFGGFEDEEDEKYLEKAKKDALKKKGKNPHAKPVKADKKEKKPEEEKKVEEEVKAVEKTTEEKVEEKKEEEKVVEAKKPEPKKAAGKKKVEKKPVEKKAAEKKAVEEKPVEEKKAEKKEEAPKKAPKKAAKEAPKEADKPAPRSTRAQSAKAKAAEKPAEKAAPSPKKQEKKTTAKKTRSKA</sequence>
<feature type="active site" description="Nucleophile" evidence="10">
    <location>
        <position position="554"/>
    </location>
</feature>
<evidence type="ECO:0000256" key="2">
    <source>
        <dbReference type="ARBA" id="ARBA00007494"/>
    </source>
</evidence>
<dbReference type="STRING" id="1160509.A0A3N4I528"/>
<dbReference type="PRINTS" id="PR02012">
    <property type="entry name" value="RCMTNOP2"/>
</dbReference>
<keyword evidence="11" id="KW-0175">Coiled coil</keyword>
<comment type="similarity">
    <text evidence="2 10">Belongs to the class I-like SAM-binding methyltransferase superfamily. RsmB/NOP family.</text>
</comment>
<feature type="compositionally biased region" description="Basic residues" evidence="12">
    <location>
        <begin position="102"/>
        <end position="114"/>
    </location>
</feature>
<evidence type="ECO:0000259" key="13">
    <source>
        <dbReference type="PROSITE" id="PS51686"/>
    </source>
</evidence>
<dbReference type="PANTHER" id="PTHR22807:SF30">
    <property type="entry name" value="28S RRNA (CYTOSINE(4447)-C(5))-METHYLTRANSFERASE-RELATED"/>
    <property type="match status" value="1"/>
</dbReference>
<dbReference type="CDD" id="cd02440">
    <property type="entry name" value="AdoMet_MTases"/>
    <property type="match status" value="1"/>
</dbReference>
<feature type="coiled-coil region" evidence="11">
    <location>
        <begin position="223"/>
        <end position="252"/>
    </location>
</feature>
<evidence type="ECO:0000256" key="11">
    <source>
        <dbReference type="SAM" id="Coils"/>
    </source>
</evidence>
<dbReference type="Gene3D" id="3.30.70.1170">
    <property type="entry name" value="Sun protein, domain 3"/>
    <property type="match status" value="1"/>
</dbReference>
<gene>
    <name evidence="14" type="ORF">BJ508DRAFT_414865</name>
</gene>
<dbReference type="Proteomes" id="UP000275078">
    <property type="component" value="Unassembled WGS sequence"/>
</dbReference>
<feature type="region of interest" description="Disordered" evidence="12">
    <location>
        <begin position="629"/>
        <end position="650"/>
    </location>
</feature>
<dbReference type="SUPFAM" id="SSF53335">
    <property type="entry name" value="S-adenosyl-L-methionine-dependent methyltransferases"/>
    <property type="match status" value="1"/>
</dbReference>